<feature type="region of interest" description="Disordered" evidence="1">
    <location>
        <begin position="153"/>
        <end position="172"/>
    </location>
</feature>
<accession>A0A4C1T9S2</accession>
<name>A0A4C1T9S2_EUMVA</name>
<proteinExistence type="predicted"/>
<evidence type="ECO:0000313" key="2">
    <source>
        <dbReference type="EMBL" id="GBP11263.1"/>
    </source>
</evidence>
<comment type="caution">
    <text evidence="2">The sequence shown here is derived from an EMBL/GenBank/DDBJ whole genome shotgun (WGS) entry which is preliminary data.</text>
</comment>
<sequence>MQHLKLLVERRATQRYHPQQDGILQAWLGTLTARRLDSVQRRSRVGRVRPLSLLLGRIGRWSGKEIAHPALSLARSAQAERDNESCFFVRAADVHQFRQREGTFEGIPFSLQFSMSRLAPARFINNTTLPVWVAALPPAPGWLVERRPHAGVQRRPLGGARDGGGAEMPYTRNDFVGRRTSKHDLLYPRQGWAGGASFYPFAGLPSHPSKDFKVYWLTTAESHSTHEANMHL</sequence>
<protein>
    <submittedName>
        <fullName evidence="2">Uncharacterized protein</fullName>
    </submittedName>
</protein>
<gene>
    <name evidence="2" type="ORF">EVAR_92808_1</name>
</gene>
<dbReference type="OrthoDB" id="1737200at2759"/>
<keyword evidence="3" id="KW-1185">Reference proteome</keyword>
<organism evidence="2 3">
    <name type="scientific">Eumeta variegata</name>
    <name type="common">Bagworm moth</name>
    <name type="synonym">Eumeta japonica</name>
    <dbReference type="NCBI Taxonomy" id="151549"/>
    <lineage>
        <taxon>Eukaryota</taxon>
        <taxon>Metazoa</taxon>
        <taxon>Ecdysozoa</taxon>
        <taxon>Arthropoda</taxon>
        <taxon>Hexapoda</taxon>
        <taxon>Insecta</taxon>
        <taxon>Pterygota</taxon>
        <taxon>Neoptera</taxon>
        <taxon>Endopterygota</taxon>
        <taxon>Lepidoptera</taxon>
        <taxon>Glossata</taxon>
        <taxon>Ditrysia</taxon>
        <taxon>Tineoidea</taxon>
        <taxon>Psychidae</taxon>
        <taxon>Oiketicinae</taxon>
        <taxon>Eumeta</taxon>
    </lineage>
</organism>
<reference evidence="2 3" key="1">
    <citation type="journal article" date="2019" name="Commun. Biol.">
        <title>The bagworm genome reveals a unique fibroin gene that provides high tensile strength.</title>
        <authorList>
            <person name="Kono N."/>
            <person name="Nakamura H."/>
            <person name="Ohtoshi R."/>
            <person name="Tomita M."/>
            <person name="Numata K."/>
            <person name="Arakawa K."/>
        </authorList>
    </citation>
    <scope>NUCLEOTIDE SEQUENCE [LARGE SCALE GENOMIC DNA]</scope>
</reference>
<dbReference type="AlphaFoldDB" id="A0A4C1T9S2"/>
<evidence type="ECO:0000313" key="3">
    <source>
        <dbReference type="Proteomes" id="UP000299102"/>
    </source>
</evidence>
<evidence type="ECO:0000256" key="1">
    <source>
        <dbReference type="SAM" id="MobiDB-lite"/>
    </source>
</evidence>
<dbReference type="EMBL" id="BGZK01000046">
    <property type="protein sequence ID" value="GBP11263.1"/>
    <property type="molecule type" value="Genomic_DNA"/>
</dbReference>
<dbReference type="Proteomes" id="UP000299102">
    <property type="component" value="Unassembled WGS sequence"/>
</dbReference>